<reference evidence="2" key="1">
    <citation type="submission" date="2019-06" db="EMBL/GenBank/DDBJ databases">
        <authorList>
            <person name="Gan P."/>
            <person name="Shirasu K."/>
        </authorList>
    </citation>
    <scope>NUCLEOTIDE SEQUENCE [LARGE SCALE GENOMIC DNA]</scope>
    <source>
        <strain evidence="2">CAD2</strain>
    </source>
</reference>
<gene>
    <name evidence="2" type="ORF">CGCSCA2_v009211</name>
</gene>
<proteinExistence type="predicted"/>
<comment type="caution">
    <text evidence="2">The sequence shown here is derived from an EMBL/GenBank/DDBJ whole genome shotgun (WGS) entry which is preliminary data.</text>
</comment>
<protein>
    <submittedName>
        <fullName evidence="2">Uncharacterized protein</fullName>
    </submittedName>
</protein>
<feature type="compositionally biased region" description="Basic and acidic residues" evidence="1">
    <location>
        <begin position="100"/>
        <end position="109"/>
    </location>
</feature>
<name>A0A9P5K215_COLSI</name>
<organism evidence="2 3">
    <name type="scientific">Colletotrichum siamense</name>
    <name type="common">Anthracnose fungus</name>
    <dbReference type="NCBI Taxonomy" id="690259"/>
    <lineage>
        <taxon>Eukaryota</taxon>
        <taxon>Fungi</taxon>
        <taxon>Dikarya</taxon>
        <taxon>Ascomycota</taxon>
        <taxon>Pezizomycotina</taxon>
        <taxon>Sordariomycetes</taxon>
        <taxon>Hypocreomycetidae</taxon>
        <taxon>Glomerellales</taxon>
        <taxon>Glomerellaceae</taxon>
        <taxon>Colletotrichum</taxon>
        <taxon>Colletotrichum gloeosporioides species complex</taxon>
    </lineage>
</organism>
<evidence type="ECO:0000313" key="2">
    <source>
        <dbReference type="EMBL" id="KAF4855443.1"/>
    </source>
</evidence>
<dbReference type="EMBL" id="QPMT01000031">
    <property type="protein sequence ID" value="KAF4855443.1"/>
    <property type="molecule type" value="Genomic_DNA"/>
</dbReference>
<evidence type="ECO:0000256" key="1">
    <source>
        <dbReference type="SAM" id="MobiDB-lite"/>
    </source>
</evidence>
<feature type="region of interest" description="Disordered" evidence="1">
    <location>
        <begin position="54"/>
        <end position="109"/>
    </location>
</feature>
<keyword evidence="3" id="KW-1185">Reference proteome</keyword>
<dbReference type="Proteomes" id="UP000711996">
    <property type="component" value="Unassembled WGS sequence"/>
</dbReference>
<accession>A0A9P5K215</accession>
<dbReference type="AlphaFoldDB" id="A0A9P5K215"/>
<sequence>MIPWFIMRAGVWPGTSSTYQPLISVSTELPETCGRQTSVPAAREIEILEWEKRDKSGGIDRSSASLDGQGWKGTVDRPGPWLGGASIPRPRWRSPMSNSGDDRGGGENR</sequence>
<evidence type="ECO:0000313" key="3">
    <source>
        <dbReference type="Proteomes" id="UP000711996"/>
    </source>
</evidence>